<dbReference type="AlphaFoldDB" id="A0A455SCY7"/>
<dbReference type="PANTHER" id="PTHR30193:SF37">
    <property type="entry name" value="INNER MEMBRANE ABC TRANSPORTER PERMEASE PROTEIN YCJO"/>
    <property type="match status" value="1"/>
</dbReference>
<comment type="similarity">
    <text evidence="7">Belongs to the binding-protein-dependent transport system permease family.</text>
</comment>
<evidence type="ECO:0000313" key="9">
    <source>
        <dbReference type="EMBL" id="BBH86317.1"/>
    </source>
</evidence>
<feature type="transmembrane region" description="Helical" evidence="7">
    <location>
        <begin position="277"/>
        <end position="297"/>
    </location>
</feature>
<dbReference type="InterPro" id="IPR035906">
    <property type="entry name" value="MetI-like_sf"/>
</dbReference>
<dbReference type="Pfam" id="PF00528">
    <property type="entry name" value="BPD_transp_1"/>
    <property type="match status" value="1"/>
</dbReference>
<keyword evidence="2 7" id="KW-0813">Transport</keyword>
<evidence type="ECO:0000256" key="5">
    <source>
        <dbReference type="ARBA" id="ARBA00022989"/>
    </source>
</evidence>
<comment type="subcellular location">
    <subcellularLocation>
        <location evidence="1 7">Cell membrane</location>
        <topology evidence="1 7">Multi-pass membrane protein</topology>
    </subcellularLocation>
</comment>
<dbReference type="InterPro" id="IPR000515">
    <property type="entry name" value="MetI-like"/>
</dbReference>
<dbReference type="SUPFAM" id="SSF161098">
    <property type="entry name" value="MetI-like"/>
    <property type="match status" value="1"/>
</dbReference>
<feature type="domain" description="ABC transmembrane type-1" evidence="8">
    <location>
        <begin position="86"/>
        <end position="298"/>
    </location>
</feature>
<evidence type="ECO:0000256" key="6">
    <source>
        <dbReference type="ARBA" id="ARBA00023136"/>
    </source>
</evidence>
<dbReference type="PROSITE" id="PS50928">
    <property type="entry name" value="ABC_TM1"/>
    <property type="match status" value="1"/>
</dbReference>
<dbReference type="InterPro" id="IPR051393">
    <property type="entry name" value="ABC_transporter_permease"/>
</dbReference>
<keyword evidence="4 7" id="KW-0812">Transmembrane</keyword>
<sequence length="310" mass="35292">MDVQLHGKAVAEKQRRGWSQKEKKEVFWGYTFILPQLIGMLVFSIFPLISVFVLSLTQWDGLGDIHFVGFQNFIDQFTGDDLRIALARTVYYTVLTVPIGLFIALMLSLALNNVRGKSFYRLLYFMPYVTGSVAVGVIWSWLLNSDLGLINNLLKGWFHIDGIGWLTDSRYVIPSLAMVGIWQGLGFNIVLFLAGLQGIPQTYFEAARIDGANRFQTFWRVTLPLLTPTIFFTTVISVINSFQVFDLTFILTDGGPGKDSYTMVYHIYNLGFKSSQYGSASAVAVILFLILMVLTLIQFRLQRRWVHYEM</sequence>
<feature type="transmembrane region" description="Helical" evidence="7">
    <location>
        <begin position="217"/>
        <end position="239"/>
    </location>
</feature>
<evidence type="ECO:0000256" key="4">
    <source>
        <dbReference type="ARBA" id="ARBA00022692"/>
    </source>
</evidence>
<evidence type="ECO:0000256" key="2">
    <source>
        <dbReference type="ARBA" id="ARBA00022448"/>
    </source>
</evidence>
<evidence type="ECO:0000256" key="3">
    <source>
        <dbReference type="ARBA" id="ARBA00022475"/>
    </source>
</evidence>
<evidence type="ECO:0000256" key="7">
    <source>
        <dbReference type="RuleBase" id="RU363032"/>
    </source>
</evidence>
<feature type="transmembrane region" description="Helical" evidence="7">
    <location>
        <begin position="26"/>
        <end position="54"/>
    </location>
</feature>
<keyword evidence="5 7" id="KW-1133">Transmembrane helix</keyword>
<keyword evidence="6 7" id="KW-0472">Membrane</keyword>
<dbReference type="GO" id="GO:0005886">
    <property type="term" value="C:plasma membrane"/>
    <property type="evidence" value="ECO:0007669"/>
    <property type="project" value="UniProtKB-SubCell"/>
</dbReference>
<dbReference type="PANTHER" id="PTHR30193">
    <property type="entry name" value="ABC TRANSPORTER PERMEASE PROTEIN"/>
    <property type="match status" value="1"/>
</dbReference>
<protein>
    <submittedName>
        <fullName evidence="9">Sugar ABC transporter permease</fullName>
    </submittedName>
</protein>
<keyword evidence="3" id="KW-1003">Cell membrane</keyword>
<name>A0A455SCY7_9CHLR</name>
<reference evidence="9" key="1">
    <citation type="submission" date="2018-12" db="EMBL/GenBank/DDBJ databases">
        <title>Novel natural products biosynthetic potential of the class Ktedonobacteria.</title>
        <authorList>
            <person name="Zheng Y."/>
            <person name="Saitou A."/>
            <person name="Wang C.M."/>
            <person name="Toyoda A."/>
            <person name="Minakuchi Y."/>
            <person name="Sekiguchi Y."/>
            <person name="Ueda K."/>
            <person name="Takano H."/>
            <person name="Sakai Y."/>
            <person name="Yokota A."/>
            <person name="Yabe S."/>
        </authorList>
    </citation>
    <scope>NUCLEOTIDE SEQUENCE</scope>
    <source>
        <strain evidence="9">COM3</strain>
    </source>
</reference>
<evidence type="ECO:0000259" key="8">
    <source>
        <dbReference type="PROSITE" id="PS50928"/>
    </source>
</evidence>
<evidence type="ECO:0000256" key="1">
    <source>
        <dbReference type="ARBA" id="ARBA00004651"/>
    </source>
</evidence>
<dbReference type="EMBL" id="AP019376">
    <property type="protein sequence ID" value="BBH86317.1"/>
    <property type="molecule type" value="Genomic_DNA"/>
</dbReference>
<dbReference type="CDD" id="cd06261">
    <property type="entry name" value="TM_PBP2"/>
    <property type="match status" value="1"/>
</dbReference>
<feature type="transmembrane region" description="Helical" evidence="7">
    <location>
        <begin position="122"/>
        <end position="142"/>
    </location>
</feature>
<proteinExistence type="inferred from homology"/>
<dbReference type="GO" id="GO:0055085">
    <property type="term" value="P:transmembrane transport"/>
    <property type="evidence" value="ECO:0007669"/>
    <property type="project" value="InterPro"/>
</dbReference>
<dbReference type="Gene3D" id="1.10.3720.10">
    <property type="entry name" value="MetI-like"/>
    <property type="match status" value="1"/>
</dbReference>
<feature type="transmembrane region" description="Helical" evidence="7">
    <location>
        <begin position="171"/>
        <end position="196"/>
    </location>
</feature>
<organism evidence="9">
    <name type="scientific">Thermosporothrix sp. COM3</name>
    <dbReference type="NCBI Taxonomy" id="2490863"/>
    <lineage>
        <taxon>Bacteria</taxon>
        <taxon>Bacillati</taxon>
        <taxon>Chloroflexota</taxon>
        <taxon>Ktedonobacteria</taxon>
        <taxon>Ktedonobacterales</taxon>
        <taxon>Thermosporotrichaceae</taxon>
        <taxon>Thermosporothrix</taxon>
    </lineage>
</organism>
<accession>A0A455SCY7</accession>
<gene>
    <name evidence="9" type="ORF">KTC_10680</name>
</gene>
<feature type="transmembrane region" description="Helical" evidence="7">
    <location>
        <begin position="90"/>
        <end position="110"/>
    </location>
</feature>